<dbReference type="RefSeq" id="WP_084068775.1">
    <property type="nucleotide sequence ID" value="NZ_FWXY01000009.1"/>
</dbReference>
<accession>A0A1W2BP19</accession>
<dbReference type="Proteomes" id="UP000192418">
    <property type="component" value="Unassembled WGS sequence"/>
</dbReference>
<dbReference type="STRING" id="1121400.SAMN02746065_10921"/>
<dbReference type="EMBL" id="FWXY01000009">
    <property type="protein sequence ID" value="SMC74677.1"/>
    <property type="molecule type" value="Genomic_DNA"/>
</dbReference>
<organism evidence="1 2">
    <name type="scientific">Desulfocicer vacuolatum DSM 3385</name>
    <dbReference type="NCBI Taxonomy" id="1121400"/>
    <lineage>
        <taxon>Bacteria</taxon>
        <taxon>Pseudomonadati</taxon>
        <taxon>Thermodesulfobacteriota</taxon>
        <taxon>Desulfobacteria</taxon>
        <taxon>Desulfobacterales</taxon>
        <taxon>Desulfobacteraceae</taxon>
        <taxon>Desulfocicer</taxon>
    </lineage>
</organism>
<evidence type="ECO:0000313" key="1">
    <source>
        <dbReference type="EMBL" id="SMC74677.1"/>
    </source>
</evidence>
<protein>
    <recommendedName>
        <fullName evidence="3">DUF3102 domain-containing protein</fullName>
    </recommendedName>
</protein>
<reference evidence="1 2" key="1">
    <citation type="submission" date="2017-04" db="EMBL/GenBank/DDBJ databases">
        <authorList>
            <person name="Afonso C.L."/>
            <person name="Miller P.J."/>
            <person name="Scott M.A."/>
            <person name="Spackman E."/>
            <person name="Goraichik I."/>
            <person name="Dimitrov K.M."/>
            <person name="Suarez D.L."/>
            <person name="Swayne D.E."/>
        </authorList>
    </citation>
    <scope>NUCLEOTIDE SEQUENCE [LARGE SCALE GENOMIC DNA]</scope>
    <source>
        <strain evidence="1 2">DSM 3385</strain>
    </source>
</reference>
<keyword evidence="2" id="KW-1185">Reference proteome</keyword>
<name>A0A1W2BP19_9BACT</name>
<gene>
    <name evidence="1" type="ORF">SAMN02746065_10921</name>
</gene>
<sequence length="340" mass="38046">MATATKEMAIYEGLQPSTITELEQIADEIRYLSRKTAEITYRAGQIMARARDIYRHQGGGFREWLRIELNGSKSKAYKLIKFYEKSNDQLSSVPPVGHLEALGDVPQKTLFALSKDLTPDDVVQEAIEKIQAGEVVTSTTIKEMVKAQNEKDLNCLKESIELRVCKLIVEAGRDVIDIYESYDESVFIEWAAIAACLDGPTATSSMNAYSTFKDAGDEDLKGMSIDQLHSKYIKSFPEFDFPLGDIESPEPCNYSKIGLSDREVMRLNFTGGGIRCLGMLALLDIGKDVLKVKQITGKKGLAPWMKLALGWNKRKIDFVTDLVSKNAKVILNSKDYYPED</sequence>
<dbReference type="AlphaFoldDB" id="A0A1W2BP19"/>
<evidence type="ECO:0008006" key="3">
    <source>
        <dbReference type="Google" id="ProtNLM"/>
    </source>
</evidence>
<evidence type="ECO:0000313" key="2">
    <source>
        <dbReference type="Proteomes" id="UP000192418"/>
    </source>
</evidence>
<proteinExistence type="predicted"/>